<feature type="transmembrane region" description="Helical" evidence="1">
    <location>
        <begin position="167"/>
        <end position="184"/>
    </location>
</feature>
<sequence length="234" mass="26966">MRSGFFKSNEGGALLHQGVSISYFWSKDFLLSKKMLWLLFITNLLGTVYGYKWYWLQMVDTIAENPLWYVFFVPDSPTASLFFTLSVGYLIVDRSMGKSSSKVYQAIRGFVEAFALITSFKYGIWAVTMIWAGAWQGVPVGWDGWMLTCSHLAMALEALLFVRWYTYRMPAIVIVACWTFWNDFMDYERGVFPRLPDVLVSNYYATIEGFTISLSLISIVIALICLRIRQNRAL</sequence>
<dbReference type="PANTHER" id="PTHR40042">
    <property type="entry name" value="HYPOTHETICAL MEMBRANE SPANNING PROTEIN"/>
    <property type="match status" value="1"/>
</dbReference>
<proteinExistence type="predicted"/>
<evidence type="ECO:0000256" key="1">
    <source>
        <dbReference type="SAM" id="Phobius"/>
    </source>
</evidence>
<keyword evidence="1" id="KW-1133">Transmembrane helix</keyword>
<dbReference type="Proteomes" id="UP000618579">
    <property type="component" value="Unassembled WGS sequence"/>
</dbReference>
<reference evidence="2 3" key="1">
    <citation type="submission" date="2019-10" db="EMBL/GenBank/DDBJ databases">
        <title>Description of Paenibacillus pedi sp. nov.</title>
        <authorList>
            <person name="Carlier A."/>
            <person name="Qi S."/>
        </authorList>
    </citation>
    <scope>NUCLEOTIDE SEQUENCE [LARGE SCALE GENOMIC DNA]</scope>
    <source>
        <strain evidence="2 3">LMG 31457</strain>
    </source>
</reference>
<keyword evidence="3" id="KW-1185">Reference proteome</keyword>
<accession>A0ABX1ZGE9</accession>
<evidence type="ECO:0000313" key="3">
    <source>
        <dbReference type="Proteomes" id="UP000618579"/>
    </source>
</evidence>
<dbReference type="PANTHER" id="PTHR40042:SF1">
    <property type="entry name" value="DUF1405 DOMAIN-CONTAINING PROTEIN"/>
    <property type="match status" value="1"/>
</dbReference>
<gene>
    <name evidence="2" type="ORF">GC097_03985</name>
</gene>
<feature type="transmembrane region" description="Helical" evidence="1">
    <location>
        <begin position="67"/>
        <end position="92"/>
    </location>
</feature>
<protein>
    <submittedName>
        <fullName evidence="2">DUF1405 domain-containing protein</fullName>
    </submittedName>
</protein>
<feature type="transmembrane region" description="Helical" evidence="1">
    <location>
        <begin position="144"/>
        <end position="162"/>
    </location>
</feature>
<name>A0ABX1ZGE9_9BACL</name>
<comment type="caution">
    <text evidence="2">The sequence shown here is derived from an EMBL/GenBank/DDBJ whole genome shotgun (WGS) entry which is preliminary data.</text>
</comment>
<dbReference type="EMBL" id="WHNZ01000012">
    <property type="protein sequence ID" value="NOU99184.1"/>
    <property type="molecule type" value="Genomic_DNA"/>
</dbReference>
<organism evidence="2 3">
    <name type="scientific">Paenibacillus planticolens</name>
    <dbReference type="NCBI Taxonomy" id="2654976"/>
    <lineage>
        <taxon>Bacteria</taxon>
        <taxon>Bacillati</taxon>
        <taxon>Bacillota</taxon>
        <taxon>Bacilli</taxon>
        <taxon>Bacillales</taxon>
        <taxon>Paenibacillaceae</taxon>
        <taxon>Paenibacillus</taxon>
    </lineage>
</organism>
<feature type="transmembrane region" description="Helical" evidence="1">
    <location>
        <begin position="35"/>
        <end position="55"/>
    </location>
</feature>
<dbReference type="Pfam" id="PF07187">
    <property type="entry name" value="DUF1405"/>
    <property type="match status" value="1"/>
</dbReference>
<feature type="transmembrane region" description="Helical" evidence="1">
    <location>
        <begin position="113"/>
        <end position="132"/>
    </location>
</feature>
<keyword evidence="1" id="KW-0472">Membrane</keyword>
<dbReference type="InterPro" id="IPR009845">
    <property type="entry name" value="DUF1405"/>
</dbReference>
<keyword evidence="1" id="KW-0812">Transmembrane</keyword>
<evidence type="ECO:0000313" key="2">
    <source>
        <dbReference type="EMBL" id="NOU99184.1"/>
    </source>
</evidence>
<feature type="transmembrane region" description="Helical" evidence="1">
    <location>
        <begin position="204"/>
        <end position="226"/>
    </location>
</feature>